<dbReference type="Pfam" id="PF01124">
    <property type="entry name" value="MAPEG"/>
    <property type="match status" value="1"/>
</dbReference>
<proteinExistence type="predicted"/>
<evidence type="ECO:0000313" key="7">
    <source>
        <dbReference type="Proteomes" id="UP000019184"/>
    </source>
</evidence>
<sequence length="132" mass="14306">MHTLSLYAALLALLFVALSIRIIRLRRSLHIALGDAGNDALLRAISVHANFAEYVPLSLILLYLLEGQGAHPALLHGLGVSLLMGRLSHAFGVSQANENFRFRVFGMALTFTTLITSSAYLLVAYLLRMGGA</sequence>
<evidence type="ECO:0000256" key="1">
    <source>
        <dbReference type="ARBA" id="ARBA00004370"/>
    </source>
</evidence>
<comment type="caution">
    <text evidence="6">The sequence shown here is derived from an EMBL/GenBank/DDBJ whole genome shotgun (WGS) entry which is preliminary data.</text>
</comment>
<dbReference type="InterPro" id="IPR001129">
    <property type="entry name" value="Membr-assoc_MAPEG"/>
</dbReference>
<dbReference type="RefSeq" id="WP_034434943.1">
    <property type="nucleotide sequence ID" value="NZ_CBTK010000257.1"/>
</dbReference>
<keyword evidence="4 5" id="KW-0472">Membrane</keyword>
<evidence type="ECO:0000256" key="4">
    <source>
        <dbReference type="ARBA" id="ARBA00023136"/>
    </source>
</evidence>
<name>A0A7U7J3L8_9GAMM</name>
<dbReference type="InterPro" id="IPR023352">
    <property type="entry name" value="MAPEG-like_dom_sf"/>
</dbReference>
<dbReference type="SUPFAM" id="SSF161084">
    <property type="entry name" value="MAPEG domain-like"/>
    <property type="match status" value="1"/>
</dbReference>
<feature type="transmembrane region" description="Helical" evidence="5">
    <location>
        <begin position="104"/>
        <end position="127"/>
    </location>
</feature>
<dbReference type="AlphaFoldDB" id="A0A7U7J3L8"/>
<keyword evidence="2 5" id="KW-0812">Transmembrane</keyword>
<keyword evidence="3 5" id="KW-1133">Transmembrane helix</keyword>
<comment type="subcellular location">
    <subcellularLocation>
        <location evidence="1">Membrane</location>
    </subcellularLocation>
</comment>
<dbReference type="GO" id="GO:0016020">
    <property type="term" value="C:membrane"/>
    <property type="evidence" value="ECO:0007669"/>
    <property type="project" value="UniProtKB-SubCell"/>
</dbReference>
<organism evidence="6 7">
    <name type="scientific">Candidatus Contendobacter odensis Run_B_J11</name>
    <dbReference type="NCBI Taxonomy" id="1400861"/>
    <lineage>
        <taxon>Bacteria</taxon>
        <taxon>Pseudomonadati</taxon>
        <taxon>Pseudomonadota</taxon>
        <taxon>Gammaproteobacteria</taxon>
        <taxon>Candidatus Competibacteraceae</taxon>
        <taxon>Candidatus Contendibacter</taxon>
    </lineage>
</organism>
<evidence type="ECO:0000256" key="3">
    <source>
        <dbReference type="ARBA" id="ARBA00022989"/>
    </source>
</evidence>
<dbReference type="OrthoDB" id="8537976at2"/>
<protein>
    <submittedName>
        <fullName evidence="6">Membrane-associated protein in eicosanoid and glutathione metabolism (MAPEG)</fullName>
    </submittedName>
</protein>
<evidence type="ECO:0000313" key="6">
    <source>
        <dbReference type="EMBL" id="CDH46296.1"/>
    </source>
</evidence>
<evidence type="ECO:0000256" key="2">
    <source>
        <dbReference type="ARBA" id="ARBA00022692"/>
    </source>
</evidence>
<dbReference type="PANTHER" id="PTHR35814">
    <property type="match status" value="1"/>
</dbReference>
<dbReference type="EMBL" id="CBTK010000257">
    <property type="protein sequence ID" value="CDH46296.1"/>
    <property type="molecule type" value="Genomic_DNA"/>
</dbReference>
<accession>A0A7U7J3L8</accession>
<dbReference type="Proteomes" id="UP000019184">
    <property type="component" value="Unassembled WGS sequence"/>
</dbReference>
<keyword evidence="7" id="KW-1185">Reference proteome</keyword>
<dbReference type="PANTHER" id="PTHR35814:SF1">
    <property type="entry name" value="GLUTATHIONE S-TRANSFERASE-RELATED"/>
    <property type="match status" value="1"/>
</dbReference>
<evidence type="ECO:0000256" key="5">
    <source>
        <dbReference type="SAM" id="Phobius"/>
    </source>
</evidence>
<dbReference type="Gene3D" id="1.20.120.550">
    <property type="entry name" value="Membrane associated eicosanoid/glutathione metabolism-like domain"/>
    <property type="match status" value="1"/>
</dbReference>
<reference evidence="6 7" key="1">
    <citation type="journal article" date="2014" name="ISME J.">
        <title>Candidatus Competibacter-lineage genomes retrieved from metagenomes reveal functional metabolic diversity.</title>
        <authorList>
            <person name="McIlroy S.J."/>
            <person name="Albertsen M."/>
            <person name="Andresen E.K."/>
            <person name="Saunders A.M."/>
            <person name="Kristiansen R."/>
            <person name="Stokholm-Bjerregaard M."/>
            <person name="Nielsen K.L."/>
            <person name="Nielsen P.H."/>
        </authorList>
    </citation>
    <scope>NUCLEOTIDE SEQUENCE [LARGE SCALE GENOMIC DNA]</scope>
    <source>
        <strain evidence="6 7">Run_B_J11</strain>
    </source>
</reference>
<gene>
    <name evidence="6" type="ORF">BN874_420009</name>
</gene>